<gene>
    <name evidence="1" type="ORF">PTTW11_07051</name>
</gene>
<dbReference type="Proteomes" id="UP000472372">
    <property type="component" value="Chromosome 6"/>
</dbReference>
<protein>
    <submittedName>
        <fullName evidence="1">Uncharacterized protein</fullName>
    </submittedName>
</protein>
<name>A0A6S6W6F7_9PLEO</name>
<proteinExistence type="predicted"/>
<accession>A0A6S6W6F7</accession>
<organism evidence="1 2">
    <name type="scientific">Pyrenophora teres f. teres</name>
    <dbReference type="NCBI Taxonomy" id="97479"/>
    <lineage>
        <taxon>Eukaryota</taxon>
        <taxon>Fungi</taxon>
        <taxon>Dikarya</taxon>
        <taxon>Ascomycota</taxon>
        <taxon>Pezizomycotina</taxon>
        <taxon>Dothideomycetes</taxon>
        <taxon>Pleosporomycetidae</taxon>
        <taxon>Pleosporales</taxon>
        <taxon>Pleosporineae</taxon>
        <taxon>Pleosporaceae</taxon>
        <taxon>Pyrenophora</taxon>
    </lineage>
</organism>
<evidence type="ECO:0000313" key="2">
    <source>
        <dbReference type="Proteomes" id="UP000472372"/>
    </source>
</evidence>
<dbReference type="EMBL" id="HG992982">
    <property type="protein sequence ID" value="CAE7186911.1"/>
    <property type="molecule type" value="Genomic_DNA"/>
</dbReference>
<sequence length="502" mass="53503">MAGVPVATLTVPPVPSTSGALSSTFTVDSISGSSDHVFFHAASPSVNISLPPGTWQAVYGTVAGVQETTPAVIVLWNQTNSQMSWGITRDIPGSPSTANGIVTFTQNAVSTPLPSSSVASSSTTSVVQASSSTISSVLGSTVSQIPPSASSAISRPSGYPVPQKDSLSTGAIAGIAVGCLIAGALLTGLVLLFCWRSRRVPEAQYSKTNTCAVGSQEKGFAAHTIPLASQEHTDAPANVLPQPLEDKAISGEISKISNSIKNHVQSYYHINRISPNLIDHNDLHKLGSGLPISVGTLATLLSNATTREVALRFIIAWVIVSKLQPSKDPTKSLLPTEIAPCLQMIDSGNRVQRGLCMLGLFTLQLLTLCLAPYWKLSRWRISTAELLQSSYVQNSFTVSDSRHEVIQTTLVMLDSILQPYADPRINNGGRKQNLEELLKRSALFAFTLFSQPGAWEFEWQGHNVTSGELCIFPALVQVVDDNGQPLSPPRPFSEAVIRHLDA</sequence>
<evidence type="ECO:0000313" key="1">
    <source>
        <dbReference type="EMBL" id="CAE7186911.1"/>
    </source>
</evidence>
<dbReference type="AlphaFoldDB" id="A0A6S6W6F7"/>
<reference evidence="1" key="1">
    <citation type="submission" date="2021-02" db="EMBL/GenBank/DDBJ databases">
        <authorList>
            <person name="Syme A R."/>
            <person name="Syme A R."/>
            <person name="Moolhuijzen P."/>
        </authorList>
    </citation>
    <scope>NUCLEOTIDE SEQUENCE</scope>
    <source>
        <strain evidence="1">W1-1</strain>
    </source>
</reference>